<dbReference type="SUPFAM" id="SSF56645">
    <property type="entry name" value="Acyl-CoA dehydrogenase NM domain-like"/>
    <property type="match status" value="1"/>
</dbReference>
<keyword evidence="4 6" id="KW-0274">FAD</keyword>
<dbReference type="InterPro" id="IPR013786">
    <property type="entry name" value="AcylCoA_DH/ox_N"/>
</dbReference>
<evidence type="ECO:0000313" key="10">
    <source>
        <dbReference type="EMBL" id="MCR2832842.1"/>
    </source>
</evidence>
<dbReference type="Proteomes" id="UP001206067">
    <property type="component" value="Unassembled WGS sequence"/>
</dbReference>
<dbReference type="Pfam" id="PF02771">
    <property type="entry name" value="Acyl-CoA_dh_N"/>
    <property type="match status" value="1"/>
</dbReference>
<dbReference type="EMBL" id="JANKHH010000001">
    <property type="protein sequence ID" value="MCR2832842.1"/>
    <property type="molecule type" value="Genomic_DNA"/>
</dbReference>
<dbReference type="Pfam" id="PF02770">
    <property type="entry name" value="Acyl-CoA_dh_M"/>
    <property type="match status" value="1"/>
</dbReference>
<dbReference type="InterPro" id="IPR037069">
    <property type="entry name" value="AcylCoA_DH/ox_N_sf"/>
</dbReference>
<dbReference type="Gene3D" id="2.40.110.10">
    <property type="entry name" value="Butyryl-CoA Dehydrogenase, subunit A, domain 2"/>
    <property type="match status" value="1"/>
</dbReference>
<reference evidence="10 11" key="1">
    <citation type="submission" date="2022-08" db="EMBL/GenBank/DDBJ databases">
        <title>Polyphasic taxonomy analysis of Qipengyuania sp.RS5-5.</title>
        <authorList>
            <person name="Xamxidin M."/>
            <person name="Wu M."/>
        </authorList>
    </citation>
    <scope>NUCLEOTIDE SEQUENCE [LARGE SCALE GENOMIC DNA]</scope>
    <source>
        <strain evidence="10 11">RS5-5</strain>
    </source>
</reference>
<dbReference type="InterPro" id="IPR006091">
    <property type="entry name" value="Acyl-CoA_Oxase/DH_mid-dom"/>
</dbReference>
<comment type="caution">
    <text evidence="10">The sequence shown here is derived from an EMBL/GenBank/DDBJ whole genome shotgun (WGS) entry which is preliminary data.</text>
</comment>
<proteinExistence type="inferred from homology"/>
<evidence type="ECO:0000256" key="6">
    <source>
        <dbReference type="RuleBase" id="RU362125"/>
    </source>
</evidence>
<dbReference type="PANTHER" id="PTHR43884:SF20">
    <property type="entry name" value="ACYL-COA DEHYDROGENASE FADE28"/>
    <property type="match status" value="1"/>
</dbReference>
<evidence type="ECO:0000259" key="8">
    <source>
        <dbReference type="Pfam" id="PF02770"/>
    </source>
</evidence>
<dbReference type="RefSeq" id="WP_257594599.1">
    <property type="nucleotide sequence ID" value="NZ_JANKHH010000001.1"/>
</dbReference>
<dbReference type="InterPro" id="IPR009100">
    <property type="entry name" value="AcylCoA_DH/oxidase_NM_dom_sf"/>
</dbReference>
<evidence type="ECO:0000256" key="3">
    <source>
        <dbReference type="ARBA" id="ARBA00022630"/>
    </source>
</evidence>
<dbReference type="SUPFAM" id="SSF47203">
    <property type="entry name" value="Acyl-CoA dehydrogenase C-terminal domain-like"/>
    <property type="match status" value="1"/>
</dbReference>
<dbReference type="Pfam" id="PF00441">
    <property type="entry name" value="Acyl-CoA_dh_1"/>
    <property type="match status" value="1"/>
</dbReference>
<dbReference type="Gene3D" id="1.10.540.10">
    <property type="entry name" value="Acyl-CoA dehydrogenase/oxidase, N-terminal domain"/>
    <property type="match status" value="1"/>
</dbReference>
<feature type="domain" description="Acyl-CoA oxidase/dehydrogenase middle" evidence="8">
    <location>
        <begin position="134"/>
        <end position="207"/>
    </location>
</feature>
<evidence type="ECO:0000256" key="4">
    <source>
        <dbReference type="ARBA" id="ARBA00022827"/>
    </source>
</evidence>
<comment type="similarity">
    <text evidence="2 6">Belongs to the acyl-CoA dehydrogenase family.</text>
</comment>
<evidence type="ECO:0000256" key="5">
    <source>
        <dbReference type="ARBA" id="ARBA00023002"/>
    </source>
</evidence>
<evidence type="ECO:0000256" key="1">
    <source>
        <dbReference type="ARBA" id="ARBA00001974"/>
    </source>
</evidence>
<evidence type="ECO:0000256" key="2">
    <source>
        <dbReference type="ARBA" id="ARBA00009347"/>
    </source>
</evidence>
<keyword evidence="11" id="KW-1185">Reference proteome</keyword>
<evidence type="ECO:0000259" key="7">
    <source>
        <dbReference type="Pfam" id="PF00441"/>
    </source>
</evidence>
<dbReference type="InterPro" id="IPR036250">
    <property type="entry name" value="AcylCo_DH-like_C"/>
</dbReference>
<keyword evidence="3 6" id="KW-0285">Flavoprotein</keyword>
<keyword evidence="5 6" id="KW-0560">Oxidoreductase</keyword>
<dbReference type="InterPro" id="IPR046373">
    <property type="entry name" value="Acyl-CoA_Oxase/DH_mid-dom_sf"/>
</dbReference>
<name>A0ABT1XMP1_9SPHN</name>
<evidence type="ECO:0000313" key="11">
    <source>
        <dbReference type="Proteomes" id="UP001206067"/>
    </source>
</evidence>
<evidence type="ECO:0000259" key="9">
    <source>
        <dbReference type="Pfam" id="PF02771"/>
    </source>
</evidence>
<comment type="cofactor">
    <cofactor evidence="1 6">
        <name>FAD</name>
        <dbReference type="ChEBI" id="CHEBI:57692"/>
    </cofactor>
</comment>
<protein>
    <submittedName>
        <fullName evidence="10">Acyl-CoA dehydrogenase family protein</fullName>
    </submittedName>
</protein>
<dbReference type="PANTHER" id="PTHR43884">
    <property type="entry name" value="ACYL-COA DEHYDROGENASE"/>
    <property type="match status" value="1"/>
</dbReference>
<gene>
    <name evidence="10" type="ORF">NSO95_02690</name>
</gene>
<feature type="domain" description="Acyl-CoA dehydrogenase/oxidase N-terminal" evidence="9">
    <location>
        <begin position="6"/>
        <end position="118"/>
    </location>
</feature>
<dbReference type="InterPro" id="IPR009075">
    <property type="entry name" value="AcylCo_DH/oxidase_C"/>
</dbReference>
<dbReference type="CDD" id="cd00567">
    <property type="entry name" value="ACAD"/>
    <property type="match status" value="1"/>
</dbReference>
<dbReference type="Gene3D" id="1.20.140.10">
    <property type="entry name" value="Butyryl-CoA Dehydrogenase, subunit A, domain 3"/>
    <property type="match status" value="1"/>
</dbReference>
<sequence length="367" mass="38477">MDFTFSDEQQMLRDSVSAFLLKNYDFDRRNAIVRSDAGWSREVWQQFAKLGLLALPFAEDRGGLGGSMADLVAIAEPFGAHLLAEHYTASAMLGGAALALAGDGSPAAGWLDKVITGEAIAALAYEEGPGTPDPSLIQAVVERQGSGFSLSGEKRMVLGGGDADVLVVVARLEGALALFAVEPAVQGITIRPYATIDGRRAANIAFDTVAIPAEALILADAGDALRGVLDRAILALCAESVGAMGALLRQTAEYAATRKQFGVPIATFQAVAHRLADMKIAYTKARATLLYTTALIDTGRATPKDIAILKGQTGKLGRALGEAAIQTHGGVGMTDELSVSHLHKRILANDALLGNAEYHLRKVGVLA</sequence>
<organism evidence="10 11">
    <name type="scientific">Parerythrobacter lacustris</name>
    <dbReference type="NCBI Taxonomy" id="2969984"/>
    <lineage>
        <taxon>Bacteria</taxon>
        <taxon>Pseudomonadati</taxon>
        <taxon>Pseudomonadota</taxon>
        <taxon>Alphaproteobacteria</taxon>
        <taxon>Sphingomonadales</taxon>
        <taxon>Erythrobacteraceae</taxon>
        <taxon>Parerythrobacter</taxon>
    </lineage>
</organism>
<feature type="domain" description="Acyl-CoA dehydrogenase/oxidase C-terminal" evidence="7">
    <location>
        <begin position="231"/>
        <end position="363"/>
    </location>
</feature>
<accession>A0ABT1XMP1</accession>